<organism evidence="10 11">
    <name type="scientific">Mugilogobius chulae</name>
    <name type="common">yellowstripe goby</name>
    <dbReference type="NCBI Taxonomy" id="88201"/>
    <lineage>
        <taxon>Eukaryota</taxon>
        <taxon>Metazoa</taxon>
        <taxon>Chordata</taxon>
        <taxon>Craniata</taxon>
        <taxon>Vertebrata</taxon>
        <taxon>Euteleostomi</taxon>
        <taxon>Actinopterygii</taxon>
        <taxon>Neopterygii</taxon>
        <taxon>Teleostei</taxon>
        <taxon>Neoteleostei</taxon>
        <taxon>Acanthomorphata</taxon>
        <taxon>Gobiaria</taxon>
        <taxon>Gobiiformes</taxon>
        <taxon>Gobioidei</taxon>
        <taxon>Gobiidae</taxon>
        <taxon>Gobionellinae</taxon>
        <taxon>Mugilogobius</taxon>
    </lineage>
</organism>
<dbReference type="AlphaFoldDB" id="A0AAW0PLF3"/>
<evidence type="ECO:0000256" key="5">
    <source>
        <dbReference type="ARBA" id="ARBA00023030"/>
    </source>
</evidence>
<dbReference type="GO" id="GO:0030116">
    <property type="term" value="F:glial cell-derived neurotrophic factor receptor binding"/>
    <property type="evidence" value="ECO:0007669"/>
    <property type="project" value="InterPro"/>
</dbReference>
<keyword evidence="6" id="KW-1015">Disulfide bond</keyword>
<evidence type="ECO:0000256" key="3">
    <source>
        <dbReference type="ARBA" id="ARBA00022525"/>
    </source>
</evidence>
<feature type="chain" id="PRO_5043597908" description="TGF-beta family profile domain-containing protein" evidence="8">
    <location>
        <begin position="21"/>
        <end position="177"/>
    </location>
</feature>
<dbReference type="CDD" id="cd19382">
    <property type="entry name" value="TGF_beta_Persephin"/>
    <property type="match status" value="1"/>
</dbReference>
<dbReference type="PANTHER" id="PTHR12173:SF11">
    <property type="entry name" value="PERSEPHIN-LIKE"/>
    <property type="match status" value="1"/>
</dbReference>
<dbReference type="InterPro" id="IPR043401">
    <property type="entry name" value="GDNF_fam"/>
</dbReference>
<dbReference type="SUPFAM" id="SSF57501">
    <property type="entry name" value="Cystine-knot cytokines"/>
    <property type="match status" value="1"/>
</dbReference>
<feature type="domain" description="TGF-beta family profile" evidence="9">
    <location>
        <begin position="70"/>
        <end position="176"/>
    </location>
</feature>
<evidence type="ECO:0000256" key="6">
    <source>
        <dbReference type="ARBA" id="ARBA00023157"/>
    </source>
</evidence>
<evidence type="ECO:0000256" key="7">
    <source>
        <dbReference type="RuleBase" id="RU000354"/>
    </source>
</evidence>
<evidence type="ECO:0000256" key="2">
    <source>
        <dbReference type="ARBA" id="ARBA00009832"/>
    </source>
</evidence>
<accession>A0AAW0PLF3</accession>
<dbReference type="GO" id="GO:0048731">
    <property type="term" value="P:system development"/>
    <property type="evidence" value="ECO:0007669"/>
    <property type="project" value="UniProtKB-ARBA"/>
</dbReference>
<comment type="subcellular location">
    <subcellularLocation>
        <location evidence="1">Secreted</location>
    </subcellularLocation>
</comment>
<dbReference type="PANTHER" id="PTHR12173">
    <property type="entry name" value="GDNF SUBFAMILY OF TGF-BETA FAMILY"/>
    <property type="match status" value="1"/>
</dbReference>
<reference evidence="11" key="1">
    <citation type="submission" date="2024-04" db="EMBL/GenBank/DDBJ databases">
        <title>Salinicola lusitanus LLJ914,a marine bacterium isolated from the Okinawa Trough.</title>
        <authorList>
            <person name="Li J."/>
        </authorList>
    </citation>
    <scope>NUCLEOTIDE SEQUENCE [LARGE SCALE GENOMIC DNA]</scope>
</reference>
<dbReference type="Proteomes" id="UP001460270">
    <property type="component" value="Unassembled WGS sequence"/>
</dbReference>
<dbReference type="InterPro" id="IPR001839">
    <property type="entry name" value="TGF-b_C"/>
</dbReference>
<dbReference type="GO" id="GO:0008083">
    <property type="term" value="F:growth factor activity"/>
    <property type="evidence" value="ECO:0007669"/>
    <property type="project" value="UniProtKB-KW"/>
</dbReference>
<comment type="similarity">
    <text evidence="2">Belongs to the TGF-beta family. GDNF subfamily.</text>
</comment>
<proteinExistence type="inferred from homology"/>
<comment type="caution">
    <text evidence="10">The sequence shown here is derived from an EMBL/GenBank/DDBJ whole genome shotgun (WGS) entry which is preliminary data.</text>
</comment>
<dbReference type="EMBL" id="JBBPFD010000004">
    <property type="protein sequence ID" value="KAK7930615.1"/>
    <property type="molecule type" value="Genomic_DNA"/>
</dbReference>
<dbReference type="Gene3D" id="2.10.90.10">
    <property type="entry name" value="Cystine-knot cytokines"/>
    <property type="match status" value="1"/>
</dbReference>
<evidence type="ECO:0000259" key="9">
    <source>
        <dbReference type="PROSITE" id="PS51362"/>
    </source>
</evidence>
<keyword evidence="4 8" id="KW-0732">Signal</keyword>
<evidence type="ECO:0000256" key="8">
    <source>
        <dbReference type="SAM" id="SignalP"/>
    </source>
</evidence>
<protein>
    <recommendedName>
        <fullName evidence="9">TGF-beta family profile domain-containing protein</fullName>
    </recommendedName>
</protein>
<evidence type="ECO:0000256" key="4">
    <source>
        <dbReference type="ARBA" id="ARBA00022729"/>
    </source>
</evidence>
<evidence type="ECO:0000313" key="11">
    <source>
        <dbReference type="Proteomes" id="UP001460270"/>
    </source>
</evidence>
<evidence type="ECO:0000256" key="1">
    <source>
        <dbReference type="ARBA" id="ARBA00004613"/>
    </source>
</evidence>
<keyword evidence="3" id="KW-0964">Secreted</keyword>
<dbReference type="Pfam" id="PF00019">
    <property type="entry name" value="TGF_beta"/>
    <property type="match status" value="1"/>
</dbReference>
<evidence type="ECO:0000313" key="10">
    <source>
        <dbReference type="EMBL" id="KAK7930615.1"/>
    </source>
</evidence>
<sequence>MMKAQLRTLCVLLCVAVGHGHSLWTLIRTDQKRSAGAAAEARSQSSVSGLALLGLSPVLRPGPSGPSGARARRSPLDPPCALRSVLVQVRDLGLGYDSDETVLFKFCRGSCPQLRSNHDLALSSLLQSGLLPEGGALPRHYAPCCRPTHHEDMAFLDNKHRWHKVERLSAAGCHCVG</sequence>
<gene>
    <name evidence="10" type="ORF">WMY93_007010</name>
</gene>
<name>A0AAW0PLF3_9GOBI</name>
<dbReference type="InterPro" id="IPR029034">
    <property type="entry name" value="Cystine-knot_cytokine"/>
</dbReference>
<dbReference type="GO" id="GO:0005576">
    <property type="term" value="C:extracellular region"/>
    <property type="evidence" value="ECO:0007669"/>
    <property type="project" value="UniProtKB-SubCell"/>
</dbReference>
<dbReference type="GO" id="GO:0030971">
    <property type="term" value="F:receptor tyrosine kinase binding"/>
    <property type="evidence" value="ECO:0007669"/>
    <property type="project" value="InterPro"/>
</dbReference>
<keyword evidence="11" id="KW-1185">Reference proteome</keyword>
<feature type="signal peptide" evidence="8">
    <location>
        <begin position="1"/>
        <end position="20"/>
    </location>
</feature>
<keyword evidence="5 7" id="KW-0339">Growth factor</keyword>
<dbReference type="PROSITE" id="PS51362">
    <property type="entry name" value="TGF_BETA_2"/>
    <property type="match status" value="1"/>
</dbReference>